<protein>
    <submittedName>
        <fullName evidence="2">Uncharacterized protein</fullName>
    </submittedName>
</protein>
<keyword evidence="3" id="KW-1185">Reference proteome</keyword>
<evidence type="ECO:0000313" key="1">
    <source>
        <dbReference type="EMBL" id="CAL4947882.1"/>
    </source>
</evidence>
<dbReference type="Proteomes" id="UP001497457">
    <property type="component" value="Chromosome 17b"/>
</dbReference>
<dbReference type="EMBL" id="OZ075128">
    <property type="protein sequence ID" value="CAL4954888.1"/>
    <property type="molecule type" value="Genomic_DNA"/>
</dbReference>
<dbReference type="Proteomes" id="UP001497457">
    <property type="component" value="Chromosome 18b"/>
</dbReference>
<sequence length="251" mass="27217">MASFVVRAAASSSLPFGRARCLGSGRLPLAALPGHDAVVLAGRRVGTGCGGVLKVALNKAPARDVKVACAKAGPGPDSMGDEEAFEKMYSIRSKQFDQLLGLYMPLPIQLSIEEKAVQEKLKEISEKCIILAHDAMRRLPRAERRRLDNIFWQAHRAFATVKSRATDGRASLGMAVVIAEKLDVVRKMVSFGSNTPLPIDMKGDKKLIMPFTAPVFPIEHGIEVLVFTIIDNLYEAVKADVEAMLSASSRT</sequence>
<dbReference type="AlphaFoldDB" id="A0ABC8Z4X6"/>
<evidence type="ECO:0000313" key="2">
    <source>
        <dbReference type="EMBL" id="CAL4954888.1"/>
    </source>
</evidence>
<name>A0ABC8Z4X6_9POAL</name>
<reference evidence="2" key="1">
    <citation type="submission" date="2024-10" db="EMBL/GenBank/DDBJ databases">
        <authorList>
            <person name="Ryan C."/>
        </authorList>
    </citation>
    <scope>NUCLEOTIDE SEQUENCE [LARGE SCALE GENOMIC DNA]</scope>
</reference>
<evidence type="ECO:0000313" key="3">
    <source>
        <dbReference type="Proteomes" id="UP001497457"/>
    </source>
</evidence>
<gene>
    <name evidence="1" type="ORF">URODEC1_LOCUS37057</name>
    <name evidence="2" type="ORF">URODEC1_LOCUS41092</name>
</gene>
<accession>A0ABC8Z4X6</accession>
<dbReference type="EMBL" id="OZ075127">
    <property type="protein sequence ID" value="CAL4947882.1"/>
    <property type="molecule type" value="Genomic_DNA"/>
</dbReference>
<organism evidence="2 3">
    <name type="scientific">Urochloa decumbens</name>
    <dbReference type="NCBI Taxonomy" id="240449"/>
    <lineage>
        <taxon>Eukaryota</taxon>
        <taxon>Viridiplantae</taxon>
        <taxon>Streptophyta</taxon>
        <taxon>Embryophyta</taxon>
        <taxon>Tracheophyta</taxon>
        <taxon>Spermatophyta</taxon>
        <taxon>Magnoliopsida</taxon>
        <taxon>Liliopsida</taxon>
        <taxon>Poales</taxon>
        <taxon>Poaceae</taxon>
        <taxon>PACMAD clade</taxon>
        <taxon>Panicoideae</taxon>
        <taxon>Panicodae</taxon>
        <taxon>Paniceae</taxon>
        <taxon>Melinidinae</taxon>
        <taxon>Urochloa</taxon>
    </lineage>
</organism>
<proteinExistence type="predicted"/>